<evidence type="ECO:0000313" key="2">
    <source>
        <dbReference type="Proteomes" id="UP000502504"/>
    </source>
</evidence>
<organism evidence="1 2">
    <name type="scientific">Streptomyces antibioticus</name>
    <dbReference type="NCBI Taxonomy" id="1890"/>
    <lineage>
        <taxon>Bacteria</taxon>
        <taxon>Bacillati</taxon>
        <taxon>Actinomycetota</taxon>
        <taxon>Actinomycetes</taxon>
        <taxon>Kitasatosporales</taxon>
        <taxon>Streptomycetaceae</taxon>
        <taxon>Streptomyces</taxon>
    </lineage>
</organism>
<dbReference type="AlphaFoldDB" id="A0AAE6Y2P7"/>
<proteinExistence type="predicted"/>
<sequence>MKFGLSVAALRDSFGMESGAGVGGDDLDSLASVQQCAEQAASDRQKTEMFREVAEARALNHRLSPELRRQWAKLSLQINTCVHGDGPWDQSRMVRLNAWLRAQMIEQLGPDLRDPYWNPGEVVADVLNAVTLTPSQARALCVAWQGLPLDQIAVLRRIKNVTHPLELLLPHVQPGALRDQAEEWLTIRQLLP</sequence>
<protein>
    <submittedName>
        <fullName evidence="1">Uncharacterized protein</fullName>
    </submittedName>
</protein>
<reference evidence="1 2" key="1">
    <citation type="submission" date="2020-03" db="EMBL/GenBank/DDBJ databases">
        <title>Is there a link between lipid content and antibiotic production in Streptomyces?</title>
        <authorList>
            <person name="David M."/>
            <person name="Lejeune C."/>
            <person name="Abreu S."/>
            <person name="Thibessard A."/>
            <person name="Leblond P."/>
            <person name="Chaminade P."/>
            <person name="Virolle M.-J."/>
        </authorList>
    </citation>
    <scope>NUCLEOTIDE SEQUENCE [LARGE SCALE GENOMIC DNA]</scope>
    <source>
        <strain evidence="1 2">DSM 41481</strain>
    </source>
</reference>
<dbReference type="Proteomes" id="UP000502504">
    <property type="component" value="Chromosome"/>
</dbReference>
<name>A0AAE6Y2P7_STRAT</name>
<accession>A0AAE6Y2P7</accession>
<gene>
    <name evidence="1" type="ORF">HCX60_00705</name>
</gene>
<dbReference type="RefSeq" id="WP_143648283.1">
    <property type="nucleotide sequence ID" value="NZ_CM007717.1"/>
</dbReference>
<dbReference type="EMBL" id="CP050692">
    <property type="protein sequence ID" value="QIT42228.1"/>
    <property type="molecule type" value="Genomic_DNA"/>
</dbReference>
<evidence type="ECO:0000313" key="1">
    <source>
        <dbReference type="EMBL" id="QIT42228.1"/>
    </source>
</evidence>